<accession>A0AAD9NY50</accession>
<dbReference type="AlphaFoldDB" id="A0AAD9NY50"/>
<dbReference type="Proteomes" id="UP001209878">
    <property type="component" value="Unassembled WGS sequence"/>
</dbReference>
<dbReference type="InterPro" id="IPR002181">
    <property type="entry name" value="Fibrinogen_a/b/g_C_dom"/>
</dbReference>
<dbReference type="EMBL" id="JAODUO010000259">
    <property type="protein sequence ID" value="KAK2184603.1"/>
    <property type="molecule type" value="Genomic_DNA"/>
</dbReference>
<dbReference type="NCBIfam" id="NF040941">
    <property type="entry name" value="GGGWT_bact"/>
    <property type="match status" value="1"/>
</dbReference>
<dbReference type="SMART" id="SM00186">
    <property type="entry name" value="FBG"/>
    <property type="match status" value="1"/>
</dbReference>
<dbReference type="SUPFAM" id="SSF56496">
    <property type="entry name" value="Fibrinogen C-terminal domain-like"/>
    <property type="match status" value="1"/>
</dbReference>
<dbReference type="InterPro" id="IPR050373">
    <property type="entry name" value="Fibrinogen_C-term_domain"/>
</dbReference>
<feature type="chain" id="PRO_5042085727" description="Fibrinogen C-terminal domain-containing protein" evidence="2">
    <location>
        <begin position="26"/>
        <end position="331"/>
    </location>
</feature>
<sequence length="331" mass="38134">MSGRMVYFLVLLVIAYEFNLPTVECQCTTKYCFDDDNDVDITKRFLRIHQETGSLKEETREEIGSLKVETGSLKEDVSSLKMENGSLNEEAASLREEVGSLKEEISSLRAEIFYLAPMPDRTGFYERTYNCKEWLDKGYKQSGWYLIDTPSTTATFWVYCDMVSDGGGWLVFQRRHDGSVNFARNWREYKVGFGGMSSEFWLGNDALHYITRGRKTYQLRIDMEAFDADDKYAVYSSFKIGSEEEKFRITLGSYSGTAGDTFTGHHNGKPFTTLDRDNDRSGDNCAQTWLGGWWYYSCMSVNLNGGYLFWGFSWSDYATRLKTSEMKLRPT</sequence>
<dbReference type="GO" id="GO:0005615">
    <property type="term" value="C:extracellular space"/>
    <property type="evidence" value="ECO:0007669"/>
    <property type="project" value="TreeGrafter"/>
</dbReference>
<dbReference type="PANTHER" id="PTHR19143">
    <property type="entry name" value="FIBRINOGEN/TENASCIN/ANGIOPOEITIN"/>
    <property type="match status" value="1"/>
</dbReference>
<evidence type="ECO:0000313" key="5">
    <source>
        <dbReference type="Proteomes" id="UP001209878"/>
    </source>
</evidence>
<keyword evidence="1" id="KW-0175">Coiled coil</keyword>
<protein>
    <recommendedName>
        <fullName evidence="3">Fibrinogen C-terminal domain-containing protein</fullName>
    </recommendedName>
</protein>
<comment type="caution">
    <text evidence="4">The sequence shown here is derived from an EMBL/GenBank/DDBJ whole genome shotgun (WGS) entry which is preliminary data.</text>
</comment>
<keyword evidence="5" id="KW-1185">Reference proteome</keyword>
<keyword evidence="2" id="KW-0732">Signal</keyword>
<name>A0AAD9NY50_RIDPI</name>
<gene>
    <name evidence="4" type="ORF">NP493_258g02022</name>
</gene>
<dbReference type="Gene3D" id="1.20.5.170">
    <property type="match status" value="1"/>
</dbReference>
<feature type="coiled-coil region" evidence="1">
    <location>
        <begin position="77"/>
        <end position="111"/>
    </location>
</feature>
<proteinExistence type="predicted"/>
<dbReference type="PROSITE" id="PS51406">
    <property type="entry name" value="FIBRINOGEN_C_2"/>
    <property type="match status" value="1"/>
</dbReference>
<evidence type="ECO:0000313" key="4">
    <source>
        <dbReference type="EMBL" id="KAK2184603.1"/>
    </source>
</evidence>
<dbReference type="PANTHER" id="PTHR19143:SF458">
    <property type="entry name" value="FIBRINOGEN C-TERMINAL DOMAIN-CONTAINING PROTEIN-RELATED"/>
    <property type="match status" value="1"/>
</dbReference>
<dbReference type="InterPro" id="IPR036056">
    <property type="entry name" value="Fibrinogen-like_C"/>
</dbReference>
<dbReference type="CDD" id="cd00087">
    <property type="entry name" value="FReD"/>
    <property type="match status" value="1"/>
</dbReference>
<feature type="domain" description="Fibrinogen C-terminal" evidence="3">
    <location>
        <begin position="122"/>
        <end position="331"/>
    </location>
</feature>
<feature type="signal peptide" evidence="2">
    <location>
        <begin position="1"/>
        <end position="25"/>
    </location>
</feature>
<dbReference type="Gene3D" id="3.90.215.10">
    <property type="entry name" value="Gamma Fibrinogen, chain A, domain 1"/>
    <property type="match status" value="1"/>
</dbReference>
<dbReference type="InterPro" id="IPR014716">
    <property type="entry name" value="Fibrinogen_a/b/g_C_1"/>
</dbReference>
<organism evidence="4 5">
    <name type="scientific">Ridgeia piscesae</name>
    <name type="common">Tubeworm</name>
    <dbReference type="NCBI Taxonomy" id="27915"/>
    <lineage>
        <taxon>Eukaryota</taxon>
        <taxon>Metazoa</taxon>
        <taxon>Spiralia</taxon>
        <taxon>Lophotrochozoa</taxon>
        <taxon>Annelida</taxon>
        <taxon>Polychaeta</taxon>
        <taxon>Sedentaria</taxon>
        <taxon>Canalipalpata</taxon>
        <taxon>Sabellida</taxon>
        <taxon>Siboglinidae</taxon>
        <taxon>Ridgeia</taxon>
    </lineage>
</organism>
<reference evidence="4" key="1">
    <citation type="journal article" date="2023" name="Mol. Biol. Evol.">
        <title>Third-Generation Sequencing Reveals the Adaptive Role of the Epigenome in Three Deep-Sea Polychaetes.</title>
        <authorList>
            <person name="Perez M."/>
            <person name="Aroh O."/>
            <person name="Sun Y."/>
            <person name="Lan Y."/>
            <person name="Juniper S.K."/>
            <person name="Young C.R."/>
            <person name="Angers B."/>
            <person name="Qian P.Y."/>
        </authorList>
    </citation>
    <scope>NUCLEOTIDE SEQUENCE</scope>
    <source>
        <strain evidence="4">R07B-5</strain>
    </source>
</reference>
<evidence type="ECO:0000256" key="1">
    <source>
        <dbReference type="SAM" id="Coils"/>
    </source>
</evidence>
<evidence type="ECO:0000256" key="2">
    <source>
        <dbReference type="SAM" id="SignalP"/>
    </source>
</evidence>
<evidence type="ECO:0000259" key="3">
    <source>
        <dbReference type="PROSITE" id="PS51406"/>
    </source>
</evidence>
<dbReference type="Pfam" id="PF00147">
    <property type="entry name" value="Fibrinogen_C"/>
    <property type="match status" value="1"/>
</dbReference>